<accession>B8CWT7</accession>
<proteinExistence type="predicted"/>
<name>B8CWT7_HALOH</name>
<dbReference type="PANTHER" id="PTHR21098:SF0">
    <property type="entry name" value="RIBOFLAVIN SYNTHASE"/>
    <property type="match status" value="1"/>
</dbReference>
<dbReference type="CDD" id="cd00402">
    <property type="entry name" value="Riboflavin_synthase_like"/>
    <property type="match status" value="1"/>
</dbReference>
<dbReference type="FunFam" id="2.40.30.20:FF:000003">
    <property type="entry name" value="Riboflavin synthase, alpha subunit"/>
    <property type="match status" value="1"/>
</dbReference>
<evidence type="ECO:0000256" key="10">
    <source>
        <dbReference type="NCBIfam" id="TIGR00187"/>
    </source>
</evidence>
<feature type="repeat" description="Lumazine-binding" evidence="11">
    <location>
        <begin position="1"/>
        <end position="96"/>
    </location>
</feature>
<evidence type="ECO:0000256" key="11">
    <source>
        <dbReference type="PROSITE-ProRule" id="PRU00524"/>
    </source>
</evidence>
<dbReference type="HOGENOM" id="CLU_034388_2_0_9"/>
<evidence type="ECO:0000313" key="14">
    <source>
        <dbReference type="Proteomes" id="UP000000719"/>
    </source>
</evidence>
<evidence type="ECO:0000256" key="5">
    <source>
        <dbReference type="ARBA" id="ARBA00012827"/>
    </source>
</evidence>
<comment type="function">
    <text evidence="2">Catalyzes the dismutation of two molecules of 6,7-dimethyl-8-ribityllumazine, resulting in the formation of riboflavin and 5-amino-6-(D-ribitylamino)uracil.</text>
</comment>
<evidence type="ECO:0000256" key="2">
    <source>
        <dbReference type="ARBA" id="ARBA00002803"/>
    </source>
</evidence>
<comment type="pathway">
    <text evidence="3">Cofactor biosynthesis; riboflavin biosynthesis; riboflavin from 2-hydroxy-3-oxobutyl phosphate and 5-amino-6-(D-ribitylamino)uracil: step 2/2.</text>
</comment>
<evidence type="ECO:0000259" key="12">
    <source>
        <dbReference type="PROSITE" id="PS51177"/>
    </source>
</evidence>
<dbReference type="EMBL" id="CP001098">
    <property type="protein sequence ID" value="ACL69756.1"/>
    <property type="molecule type" value="Genomic_DNA"/>
</dbReference>
<gene>
    <name evidence="13" type="ordered locus">Hore_10000</name>
</gene>
<dbReference type="NCBIfam" id="TIGR00187">
    <property type="entry name" value="ribE"/>
    <property type="match status" value="1"/>
</dbReference>
<keyword evidence="14" id="KW-1185">Reference proteome</keyword>
<dbReference type="AlphaFoldDB" id="B8CWT7"/>
<dbReference type="InterPro" id="IPR023366">
    <property type="entry name" value="ATP_synth_asu-like_sf"/>
</dbReference>
<evidence type="ECO:0000256" key="4">
    <source>
        <dbReference type="ARBA" id="ARBA00011233"/>
    </source>
</evidence>
<keyword evidence="8 13" id="KW-0808">Transferase</keyword>
<dbReference type="OrthoDB" id="9788537at2"/>
<dbReference type="NCBIfam" id="NF009566">
    <property type="entry name" value="PRK13020.1"/>
    <property type="match status" value="1"/>
</dbReference>
<evidence type="ECO:0000256" key="7">
    <source>
        <dbReference type="ARBA" id="ARBA00022619"/>
    </source>
</evidence>
<dbReference type="Pfam" id="PF00677">
    <property type="entry name" value="Lum_binding"/>
    <property type="match status" value="2"/>
</dbReference>
<dbReference type="GO" id="GO:0004746">
    <property type="term" value="F:riboflavin synthase activity"/>
    <property type="evidence" value="ECO:0007669"/>
    <property type="project" value="UniProtKB-UniRule"/>
</dbReference>
<feature type="domain" description="Lumazine-binding" evidence="12">
    <location>
        <begin position="1"/>
        <end position="96"/>
    </location>
</feature>
<dbReference type="Proteomes" id="UP000000719">
    <property type="component" value="Chromosome"/>
</dbReference>
<comment type="catalytic activity">
    <reaction evidence="1">
        <text>2 6,7-dimethyl-8-(1-D-ribityl)lumazine + H(+) = 5-amino-6-(D-ribitylamino)uracil + riboflavin</text>
        <dbReference type="Rhea" id="RHEA:20772"/>
        <dbReference type="ChEBI" id="CHEBI:15378"/>
        <dbReference type="ChEBI" id="CHEBI:15934"/>
        <dbReference type="ChEBI" id="CHEBI:57986"/>
        <dbReference type="ChEBI" id="CHEBI:58201"/>
        <dbReference type="EC" id="2.5.1.9"/>
    </reaction>
</comment>
<feature type="domain" description="Lumazine-binding" evidence="12">
    <location>
        <begin position="97"/>
        <end position="193"/>
    </location>
</feature>
<dbReference type="STRING" id="373903.Hore_10000"/>
<dbReference type="Gene3D" id="2.40.30.20">
    <property type="match status" value="2"/>
</dbReference>
<dbReference type="InterPro" id="IPR017938">
    <property type="entry name" value="Riboflavin_synthase-like_b-brl"/>
</dbReference>
<evidence type="ECO:0000256" key="6">
    <source>
        <dbReference type="ARBA" id="ARBA00013950"/>
    </source>
</evidence>
<sequence>MFTGIIQEIGSLEGKVRGTNKYQLTFKADKVLDGISRGDSIAVNGVCLTVVKSTHNFFTADVMPETLEKTNLGLLKNGDRVNLEQAMKADGFFGGHLVQGHIDGTGNIIYIKPIGNARVVGVKITPDLEKYMVDKGSIALNGVSLTIVEVDKGIIEVSLIPETWNGTIFQYIQVGDEVNIEVDVIGKYVVNTLEKVFLNNGTGINREFLRQNGFL</sequence>
<evidence type="ECO:0000256" key="9">
    <source>
        <dbReference type="ARBA" id="ARBA00022737"/>
    </source>
</evidence>
<evidence type="ECO:0000313" key="13">
    <source>
        <dbReference type="EMBL" id="ACL69756.1"/>
    </source>
</evidence>
<dbReference type="PROSITE" id="PS51177">
    <property type="entry name" value="LUMAZINE_BIND"/>
    <property type="match status" value="2"/>
</dbReference>
<keyword evidence="9" id="KW-0677">Repeat</keyword>
<dbReference type="PIRSF" id="PIRSF000498">
    <property type="entry name" value="Riboflavin_syn_A"/>
    <property type="match status" value="1"/>
</dbReference>
<dbReference type="SUPFAM" id="SSF63380">
    <property type="entry name" value="Riboflavin synthase domain-like"/>
    <property type="match status" value="2"/>
</dbReference>
<dbReference type="RefSeq" id="WP_012635941.1">
    <property type="nucleotide sequence ID" value="NC_011899.1"/>
</dbReference>
<comment type="subunit">
    <text evidence="4">Homotrimer.</text>
</comment>
<dbReference type="InterPro" id="IPR026017">
    <property type="entry name" value="Lumazine-bd_dom"/>
</dbReference>
<evidence type="ECO:0000256" key="8">
    <source>
        <dbReference type="ARBA" id="ARBA00022679"/>
    </source>
</evidence>
<evidence type="ECO:0000256" key="3">
    <source>
        <dbReference type="ARBA" id="ARBA00004887"/>
    </source>
</evidence>
<dbReference type="FunFam" id="2.40.30.20:FF:000004">
    <property type="entry name" value="Riboflavin synthase, alpha subunit"/>
    <property type="match status" value="1"/>
</dbReference>
<keyword evidence="7" id="KW-0686">Riboflavin biosynthesis</keyword>
<dbReference type="eggNOG" id="COG0307">
    <property type="taxonomic scope" value="Bacteria"/>
</dbReference>
<dbReference type="NCBIfam" id="NF006767">
    <property type="entry name" value="PRK09289.1"/>
    <property type="match status" value="1"/>
</dbReference>
<dbReference type="EC" id="2.5.1.9" evidence="5 10"/>
<dbReference type="InterPro" id="IPR001783">
    <property type="entry name" value="Lumazine-bd"/>
</dbReference>
<organism evidence="13 14">
    <name type="scientific">Halothermothrix orenii (strain H 168 / OCM 544 / DSM 9562)</name>
    <dbReference type="NCBI Taxonomy" id="373903"/>
    <lineage>
        <taxon>Bacteria</taxon>
        <taxon>Bacillati</taxon>
        <taxon>Bacillota</taxon>
        <taxon>Clostridia</taxon>
        <taxon>Halanaerobiales</taxon>
        <taxon>Halothermotrichaceae</taxon>
        <taxon>Halothermothrix</taxon>
    </lineage>
</organism>
<dbReference type="KEGG" id="hor:Hore_10000"/>
<evidence type="ECO:0000256" key="1">
    <source>
        <dbReference type="ARBA" id="ARBA00000968"/>
    </source>
</evidence>
<reference evidence="13 14" key="1">
    <citation type="journal article" date="2009" name="PLoS ONE">
        <title>Genome analysis of the anaerobic thermohalophilic bacterium Halothermothrix orenii.</title>
        <authorList>
            <person name="Mavromatis K."/>
            <person name="Ivanova N."/>
            <person name="Anderson I."/>
            <person name="Lykidis A."/>
            <person name="Hooper S.D."/>
            <person name="Sun H."/>
            <person name="Kunin V."/>
            <person name="Lapidus A."/>
            <person name="Hugenholtz P."/>
            <person name="Patel B."/>
            <person name="Kyrpides N.C."/>
        </authorList>
    </citation>
    <scope>NUCLEOTIDE SEQUENCE [LARGE SCALE GENOMIC DNA]</scope>
    <source>
        <strain evidence="14">H 168 / OCM 544 / DSM 9562</strain>
    </source>
</reference>
<dbReference type="GO" id="GO:0009231">
    <property type="term" value="P:riboflavin biosynthetic process"/>
    <property type="evidence" value="ECO:0007669"/>
    <property type="project" value="UniProtKB-KW"/>
</dbReference>
<feature type="repeat" description="Lumazine-binding" evidence="11">
    <location>
        <begin position="97"/>
        <end position="193"/>
    </location>
</feature>
<protein>
    <recommendedName>
        <fullName evidence="6 10">Riboflavin synthase</fullName>
        <ecNumber evidence="5 10">2.5.1.9</ecNumber>
    </recommendedName>
</protein>
<dbReference type="PANTHER" id="PTHR21098">
    <property type="entry name" value="RIBOFLAVIN SYNTHASE ALPHA CHAIN"/>
    <property type="match status" value="1"/>
</dbReference>